<protein>
    <submittedName>
        <fullName evidence="2">Uncharacterized protein</fullName>
    </submittedName>
</protein>
<feature type="region of interest" description="Disordered" evidence="1">
    <location>
        <begin position="101"/>
        <end position="122"/>
    </location>
</feature>
<proteinExistence type="predicted"/>
<evidence type="ECO:0000256" key="1">
    <source>
        <dbReference type="SAM" id="MobiDB-lite"/>
    </source>
</evidence>
<name>A0A381ZSX0_9ZZZZ</name>
<gene>
    <name evidence="2" type="ORF">METZ01_LOCUS145143</name>
</gene>
<accession>A0A381ZSX0</accession>
<dbReference type="EMBL" id="UINC01022513">
    <property type="protein sequence ID" value="SVA92289.1"/>
    <property type="molecule type" value="Genomic_DNA"/>
</dbReference>
<sequence length="122" mass="13910">MLDKLKKYFQKQTDPKQKTRVELLMAEKKAAEKAKKPWVAVLETHVNPNDIKNGFFELDWNNEFIEQLLDAGYKGETNEQIVDGWFKDVARNILKEQGLDPSRGAGYINVGPANKDGKSEIS</sequence>
<dbReference type="AlphaFoldDB" id="A0A381ZSX0"/>
<reference evidence="2" key="1">
    <citation type="submission" date="2018-05" db="EMBL/GenBank/DDBJ databases">
        <authorList>
            <person name="Lanie J.A."/>
            <person name="Ng W.-L."/>
            <person name="Kazmierczak K.M."/>
            <person name="Andrzejewski T.M."/>
            <person name="Davidsen T.M."/>
            <person name="Wayne K.J."/>
            <person name="Tettelin H."/>
            <person name="Glass J.I."/>
            <person name="Rusch D."/>
            <person name="Podicherti R."/>
            <person name="Tsui H.-C.T."/>
            <person name="Winkler M.E."/>
        </authorList>
    </citation>
    <scope>NUCLEOTIDE SEQUENCE</scope>
</reference>
<evidence type="ECO:0000313" key="2">
    <source>
        <dbReference type="EMBL" id="SVA92289.1"/>
    </source>
</evidence>
<organism evidence="2">
    <name type="scientific">marine metagenome</name>
    <dbReference type="NCBI Taxonomy" id="408172"/>
    <lineage>
        <taxon>unclassified sequences</taxon>
        <taxon>metagenomes</taxon>
        <taxon>ecological metagenomes</taxon>
    </lineage>
</organism>